<comment type="caution">
    <text evidence="13">Lacks conserved residue(s) required for the propagation of feature annotation.</text>
</comment>
<evidence type="ECO:0000256" key="9">
    <source>
        <dbReference type="ARBA" id="ARBA00022741"/>
    </source>
</evidence>
<evidence type="ECO:0000256" key="1">
    <source>
        <dbReference type="ARBA" id="ARBA00000642"/>
    </source>
</evidence>
<evidence type="ECO:0000256" key="11">
    <source>
        <dbReference type="ARBA" id="ARBA00022840"/>
    </source>
</evidence>
<dbReference type="GO" id="GO:0006094">
    <property type="term" value="P:gluconeogenesis"/>
    <property type="evidence" value="ECO:0007669"/>
    <property type="project" value="TreeGrafter"/>
</dbReference>
<evidence type="ECO:0000256" key="3">
    <source>
        <dbReference type="ARBA" id="ARBA00004838"/>
    </source>
</evidence>
<feature type="binding site" evidence="13">
    <location>
        <position position="38"/>
    </location>
    <ligand>
        <name>substrate</name>
    </ligand>
</feature>
<dbReference type="InterPro" id="IPR015824">
    <property type="entry name" value="Phosphoglycerate_kinase_N"/>
</dbReference>
<comment type="catalytic activity">
    <reaction evidence="1 13 16">
        <text>(2R)-3-phosphoglycerate + ATP = (2R)-3-phospho-glyceroyl phosphate + ADP</text>
        <dbReference type="Rhea" id="RHEA:14801"/>
        <dbReference type="ChEBI" id="CHEBI:30616"/>
        <dbReference type="ChEBI" id="CHEBI:57604"/>
        <dbReference type="ChEBI" id="CHEBI:58272"/>
        <dbReference type="ChEBI" id="CHEBI:456216"/>
        <dbReference type="EC" id="2.7.2.3"/>
    </reaction>
</comment>
<feature type="binding site" evidence="14">
    <location>
        <position position="38"/>
    </location>
    <ligand>
        <name>(2R)-3-phosphoglycerate</name>
        <dbReference type="ChEBI" id="CHEBI:58272"/>
    </ligand>
</feature>
<dbReference type="RefSeq" id="WP_048179481.1">
    <property type="nucleotide sequence ID" value="NZ_JXOJ01000001.1"/>
</dbReference>
<dbReference type="PANTHER" id="PTHR11406:SF23">
    <property type="entry name" value="PHOSPHOGLYCERATE KINASE 1, CHLOROPLASTIC-RELATED"/>
    <property type="match status" value="1"/>
</dbReference>
<dbReference type="InterPro" id="IPR001576">
    <property type="entry name" value="Phosphoglycerate_kinase"/>
</dbReference>
<dbReference type="FunFam" id="3.40.50.1260:FF:000012">
    <property type="entry name" value="Phosphoglycerate kinase"/>
    <property type="match status" value="1"/>
</dbReference>
<dbReference type="UniPathway" id="UPA00109">
    <property type="reaction ID" value="UER00185"/>
</dbReference>
<dbReference type="PANTHER" id="PTHR11406">
    <property type="entry name" value="PHOSPHOGLYCERATE KINASE"/>
    <property type="match status" value="1"/>
</dbReference>
<feature type="binding site" evidence="13">
    <location>
        <position position="156"/>
    </location>
    <ligand>
        <name>substrate</name>
    </ligand>
</feature>
<evidence type="ECO:0000256" key="5">
    <source>
        <dbReference type="ARBA" id="ARBA00013061"/>
    </source>
</evidence>
<dbReference type="GO" id="GO:0004618">
    <property type="term" value="F:phosphoglycerate kinase activity"/>
    <property type="evidence" value="ECO:0007669"/>
    <property type="project" value="UniProtKB-UniRule"/>
</dbReference>
<dbReference type="Gene3D" id="3.40.50.1260">
    <property type="entry name" value="Phosphoglycerate kinase, N-terminal domain"/>
    <property type="match status" value="2"/>
</dbReference>
<feature type="binding site" evidence="14">
    <location>
        <position position="156"/>
    </location>
    <ligand>
        <name>(2R)-3-phosphoglycerate</name>
        <dbReference type="ChEBI" id="CHEBI:58272"/>
    </ligand>
</feature>
<protein>
    <recommendedName>
        <fullName evidence="6 13">Phosphoglycerate kinase</fullName>
        <ecNumber evidence="5 13">2.7.2.3</ecNumber>
    </recommendedName>
</protein>
<evidence type="ECO:0000256" key="10">
    <source>
        <dbReference type="ARBA" id="ARBA00022777"/>
    </source>
</evidence>
<evidence type="ECO:0000256" key="12">
    <source>
        <dbReference type="ARBA" id="ARBA00023152"/>
    </source>
</evidence>
<dbReference type="GO" id="GO:0005524">
    <property type="term" value="F:ATP binding"/>
    <property type="evidence" value="ECO:0007669"/>
    <property type="project" value="UniProtKB-KW"/>
</dbReference>
<comment type="pathway">
    <text evidence="3 13">Carbohydrate degradation; glycolysis; pyruvate from D-glyceraldehyde 3-phosphate: step 2/5.</text>
</comment>
<comment type="subcellular location">
    <subcellularLocation>
        <location evidence="2 13">Cytoplasm</location>
    </subcellularLocation>
</comment>
<dbReference type="PATRIC" id="fig|1550566.3.peg.107"/>
<keyword evidence="8 13" id="KW-0808">Transferase</keyword>
<evidence type="ECO:0000256" key="14">
    <source>
        <dbReference type="PIRSR" id="PIRSR000724-1"/>
    </source>
</evidence>
<feature type="binding site" evidence="14">
    <location>
        <position position="116"/>
    </location>
    <ligand>
        <name>(2R)-3-phosphoglycerate</name>
        <dbReference type="ChEBI" id="CHEBI:58272"/>
    </ligand>
</feature>
<feature type="binding site" evidence="13">
    <location>
        <begin position="355"/>
        <end position="358"/>
    </location>
    <ligand>
        <name>ATP</name>
        <dbReference type="ChEBI" id="CHEBI:30616"/>
    </ligand>
</feature>
<dbReference type="PIRSF" id="PIRSF000724">
    <property type="entry name" value="Pgk"/>
    <property type="match status" value="1"/>
</dbReference>
<comment type="similarity">
    <text evidence="4 13 16">Belongs to the phosphoglycerate kinase family.</text>
</comment>
<dbReference type="PROSITE" id="PS00111">
    <property type="entry name" value="PGLYCERATE_KINASE"/>
    <property type="match status" value="1"/>
</dbReference>
<evidence type="ECO:0000256" key="13">
    <source>
        <dbReference type="HAMAP-Rule" id="MF_00145"/>
    </source>
</evidence>
<feature type="binding site" evidence="13 14">
    <location>
        <begin position="59"/>
        <end position="62"/>
    </location>
    <ligand>
        <name>substrate</name>
    </ligand>
</feature>
<dbReference type="EC" id="2.7.2.3" evidence="5 13"/>
<comment type="caution">
    <text evidence="17">The sequence shown here is derived from an EMBL/GenBank/DDBJ whole genome shotgun (WGS) entry which is preliminary data.</text>
</comment>
<dbReference type="Proteomes" id="UP000035301">
    <property type="component" value="Unassembled WGS sequence"/>
</dbReference>
<evidence type="ECO:0000313" key="18">
    <source>
        <dbReference type="Proteomes" id="UP000035301"/>
    </source>
</evidence>
<gene>
    <name evidence="13" type="primary">pgk</name>
    <name evidence="17" type="ORF">SZ63_00480</name>
</gene>
<evidence type="ECO:0000256" key="16">
    <source>
        <dbReference type="RuleBase" id="RU000532"/>
    </source>
</evidence>
<dbReference type="PRINTS" id="PR00477">
    <property type="entry name" value="PHGLYCKINASE"/>
</dbReference>
<evidence type="ECO:0000256" key="15">
    <source>
        <dbReference type="PIRSR" id="PIRSR000724-2"/>
    </source>
</evidence>
<reference evidence="17 18" key="1">
    <citation type="journal article" date="2015" name="Int. J. Syst. Evol. Microbiol.">
        <title>Methanoculleus sediminis sp. nov., a methanogen from sediments near a submarine mud volcano.</title>
        <authorList>
            <person name="Chen S.C."/>
            <person name="Chen M.F."/>
            <person name="Lai M.C."/>
            <person name="Weng C.Y."/>
            <person name="Wu S.Y."/>
            <person name="Lin S."/>
            <person name="Yang T.F."/>
            <person name="Chen P.C."/>
        </authorList>
    </citation>
    <scope>NUCLEOTIDE SEQUENCE [LARGE SCALE GENOMIC DNA]</scope>
    <source>
        <strain evidence="17 18">S3Fa</strain>
    </source>
</reference>
<dbReference type="InterPro" id="IPR036043">
    <property type="entry name" value="Phosphoglycerate_kinase_sf"/>
</dbReference>
<dbReference type="Pfam" id="PF00162">
    <property type="entry name" value="PGK"/>
    <property type="match status" value="1"/>
</dbReference>
<dbReference type="FunFam" id="3.40.50.1260:FF:000006">
    <property type="entry name" value="Phosphoglycerate kinase"/>
    <property type="match status" value="1"/>
</dbReference>
<comment type="subunit">
    <text evidence="13">Monomer.</text>
</comment>
<accession>A0A0H1R1A5</accession>
<evidence type="ECO:0000256" key="4">
    <source>
        <dbReference type="ARBA" id="ARBA00008982"/>
    </source>
</evidence>
<dbReference type="GO" id="GO:0006096">
    <property type="term" value="P:glycolytic process"/>
    <property type="evidence" value="ECO:0007669"/>
    <property type="project" value="UniProtKB-UniRule"/>
</dbReference>
<sequence>MEIGTLADTGKLTGTVMLRVDFNSPIDPSSNQILDDKRFREHLPTVQALEDARLVILTHQSRPGKKDFTTLEAHAAKLERLLGRPVTYVEDIFGRCARDAIRSAKRGDVLMLENLRFAAEENLTLKPEEAKKTLLVRRLASMADVYVNDAFGTAHRSQPSIVGLPLALPSVAGLLMEKEVANLSRVFSGAPRPVTFVLGGTKVDDSIAVAQNVLERGTADRVIVVGVVGNVFLLAAGHDIGRPSARLIDDLGYRAEIDKAKALLESYRDRLSLPHSVAVREDSGRVEYPLGAVPEDAQVLDIGSDSIESLTETISSSGTVVVNGPAGLFEEEQFAVGTFELLRAASAVEFSVVGGGHSGAAIERLGLESEFTHISTGGGAAIEFLTGKKMPAIEALEMSRKIFG</sequence>
<feature type="binding site" evidence="13 15">
    <location>
        <position position="330"/>
    </location>
    <ligand>
        <name>ATP</name>
        <dbReference type="ChEBI" id="CHEBI:30616"/>
    </ligand>
</feature>
<name>A0A0H1R1A5_9EURY</name>
<dbReference type="EMBL" id="JXOJ01000001">
    <property type="protein sequence ID" value="KLK88980.1"/>
    <property type="molecule type" value="Genomic_DNA"/>
</dbReference>
<dbReference type="GO" id="GO:0043531">
    <property type="term" value="F:ADP binding"/>
    <property type="evidence" value="ECO:0007669"/>
    <property type="project" value="TreeGrafter"/>
</dbReference>
<keyword evidence="10 13" id="KW-0418">Kinase</keyword>
<evidence type="ECO:0000256" key="6">
    <source>
        <dbReference type="ARBA" id="ARBA00016471"/>
    </source>
</evidence>
<evidence type="ECO:0000256" key="7">
    <source>
        <dbReference type="ARBA" id="ARBA00022490"/>
    </source>
</evidence>
<evidence type="ECO:0000256" key="8">
    <source>
        <dbReference type="ARBA" id="ARBA00022679"/>
    </source>
</evidence>
<keyword evidence="12 13" id="KW-0324">Glycolysis</keyword>
<evidence type="ECO:0000313" key="17">
    <source>
        <dbReference type="EMBL" id="KLK88980.1"/>
    </source>
</evidence>
<dbReference type="STRING" id="1550566.SZ63_00480"/>
<evidence type="ECO:0000256" key="2">
    <source>
        <dbReference type="ARBA" id="ARBA00004496"/>
    </source>
</evidence>
<dbReference type="InterPro" id="IPR015911">
    <property type="entry name" value="Phosphoglycerate_kinase_CS"/>
</dbReference>
<dbReference type="HAMAP" id="MF_00145">
    <property type="entry name" value="Phosphoglyc_kinase"/>
    <property type="match status" value="1"/>
</dbReference>
<keyword evidence="11 13" id="KW-0067">ATP-binding</keyword>
<feature type="binding site" evidence="13 14">
    <location>
        <begin position="21"/>
        <end position="23"/>
    </location>
    <ligand>
        <name>substrate</name>
    </ligand>
</feature>
<dbReference type="AlphaFoldDB" id="A0A0H1R1A5"/>
<dbReference type="GO" id="GO:0005829">
    <property type="term" value="C:cytosol"/>
    <property type="evidence" value="ECO:0007669"/>
    <property type="project" value="TreeGrafter"/>
</dbReference>
<dbReference type="SUPFAM" id="SSF53748">
    <property type="entry name" value="Phosphoglycerate kinase"/>
    <property type="match status" value="1"/>
</dbReference>
<proteinExistence type="inferred from homology"/>
<keyword evidence="7 13" id="KW-0963">Cytoplasm</keyword>
<feature type="binding site" evidence="13">
    <location>
        <position position="116"/>
    </location>
    <ligand>
        <name>substrate</name>
    </ligand>
</feature>
<keyword evidence="9 13" id="KW-0547">Nucleotide-binding</keyword>
<organism evidence="17 18">
    <name type="scientific">Methanoculleus sediminis</name>
    <dbReference type="NCBI Taxonomy" id="1550566"/>
    <lineage>
        <taxon>Archaea</taxon>
        <taxon>Methanobacteriati</taxon>
        <taxon>Methanobacteriota</taxon>
        <taxon>Stenosarchaea group</taxon>
        <taxon>Methanomicrobia</taxon>
        <taxon>Methanomicrobiales</taxon>
        <taxon>Methanomicrobiaceae</taxon>
        <taxon>Methanoculleus</taxon>
    </lineage>
</organism>
<keyword evidence="18" id="KW-1185">Reference proteome</keyword>